<evidence type="ECO:0000313" key="1">
    <source>
        <dbReference type="EMBL" id="WAL62848.1"/>
    </source>
</evidence>
<dbReference type="EMBL" id="CP113797">
    <property type="protein sequence ID" value="WAL62848.1"/>
    <property type="molecule type" value="Genomic_DNA"/>
</dbReference>
<dbReference type="AlphaFoldDB" id="A0A9E8ZGR0"/>
<sequence length="108" mass="11485">MGAVNRAQQAYRIENSTFAKDFKALEVGLNETTTNFKYTGMGNNDAEKGVVTAEPLDTKSLKAYSGGVFLQTDGQTRAITCEAKDVGTAAAAPKSATECADTAKWKIL</sequence>
<proteinExistence type="predicted"/>
<keyword evidence="2" id="KW-1185">Reference proteome</keyword>
<dbReference type="KEGG" id="tsin:OXH18_13425"/>
<protein>
    <submittedName>
        <fullName evidence="1">Type IV pilin-like G/H family protein</fullName>
    </submittedName>
</protein>
<accession>A0A9E8ZGR0</accession>
<dbReference type="Proteomes" id="UP001163152">
    <property type="component" value="Chromosome"/>
</dbReference>
<dbReference type="InterPro" id="IPR031975">
    <property type="entry name" value="Pilin_GH"/>
</dbReference>
<dbReference type="Pfam" id="PF16734">
    <property type="entry name" value="Pilin_GH"/>
    <property type="match status" value="1"/>
</dbReference>
<reference evidence="1" key="1">
    <citation type="submission" date="2022-12" db="EMBL/GenBank/DDBJ databases">
        <title>Polyphasic identification of a Novel Hot-Spring Cyanobacterium Ocullathermofonsia sinensis gen nov. sp. nov. and Genomic Insights on its Adaptations to the Thermal Habitat.</title>
        <authorList>
            <person name="Daroch M."/>
            <person name="Tang J."/>
            <person name="Jiang Y."/>
        </authorList>
    </citation>
    <scope>NUCLEOTIDE SEQUENCE</scope>
    <source>
        <strain evidence="1">PKUAC-SCTA174</strain>
    </source>
</reference>
<organism evidence="1 2">
    <name type="scientific">Thermocoleostomius sinensis A174</name>
    <dbReference type="NCBI Taxonomy" id="2016057"/>
    <lineage>
        <taxon>Bacteria</taxon>
        <taxon>Bacillati</taxon>
        <taxon>Cyanobacteriota</taxon>
        <taxon>Cyanophyceae</taxon>
        <taxon>Oculatellales</taxon>
        <taxon>Oculatellaceae</taxon>
        <taxon>Thermocoleostomius</taxon>
    </lineage>
</organism>
<evidence type="ECO:0000313" key="2">
    <source>
        <dbReference type="Proteomes" id="UP001163152"/>
    </source>
</evidence>
<name>A0A9E8ZGR0_9CYAN</name>
<gene>
    <name evidence="1" type="ORF">OXH18_13425</name>
</gene>